<dbReference type="EC" id="3.1.1.10" evidence="3"/>
<dbReference type="Proteomes" id="UP000248857">
    <property type="component" value="Unassembled WGS sequence"/>
</dbReference>
<feature type="domain" description="Serine aminopeptidase S33" evidence="2">
    <location>
        <begin position="20"/>
        <end position="252"/>
    </location>
</feature>
<evidence type="ECO:0000313" key="4">
    <source>
        <dbReference type="Proteomes" id="UP000248857"/>
    </source>
</evidence>
<dbReference type="GO" id="GO:0016020">
    <property type="term" value="C:membrane"/>
    <property type="evidence" value="ECO:0007669"/>
    <property type="project" value="TreeGrafter"/>
</dbReference>
<evidence type="ECO:0000313" key="3">
    <source>
        <dbReference type="EMBL" id="PZD71377.1"/>
    </source>
</evidence>
<dbReference type="InterPro" id="IPR029058">
    <property type="entry name" value="AB_hydrolase_fold"/>
</dbReference>
<dbReference type="RefSeq" id="WP_110988156.1">
    <property type="nucleotide sequence ID" value="NZ_CAWNWM010000018.1"/>
</dbReference>
<name>A0A2W1JR80_9CYAN</name>
<dbReference type="Gene3D" id="3.40.50.1820">
    <property type="entry name" value="alpha/beta hydrolase"/>
    <property type="match status" value="1"/>
</dbReference>
<dbReference type="PRINTS" id="PR00111">
    <property type="entry name" value="ABHYDROLASE"/>
</dbReference>
<dbReference type="EMBL" id="PQWO01000018">
    <property type="protein sequence ID" value="PZD71377.1"/>
    <property type="molecule type" value="Genomic_DNA"/>
</dbReference>
<sequence length="280" mass="31530">MSTQSTASLAVSVQGEGVPILCLHGHPGSSASLSVFTSTLSQHYLTIAPDLRGYGRSQTQSFFEMSDHLRDLDVLWDQYHLNDCIILGWSLGGILAMELALRHPGKVKGLILVATAARPRSKHPPVSWRDNLYTAIAGLTNAVCPAWKWNIKTFGQRSLFRYLIRRHTAVAYQYLAQEALPAYLKTSKWANQALNNALRTGYDRLDKLDSIRCPCLVLAGECDLHITPQASQETAQHLCNSQWICYPETAHLFPWEIPEKVQHDINVWLQQHPELSFKEQ</sequence>
<accession>A0A2W1JR80</accession>
<dbReference type="OrthoDB" id="9808398at2"/>
<comment type="caution">
    <text evidence="3">The sequence shown here is derived from an EMBL/GenBank/DDBJ whole genome shotgun (WGS) entry which is preliminary data.</text>
</comment>
<dbReference type="SUPFAM" id="SSF53474">
    <property type="entry name" value="alpha/beta-Hydrolases"/>
    <property type="match status" value="1"/>
</dbReference>
<keyword evidence="4" id="KW-1185">Reference proteome</keyword>
<proteinExistence type="predicted"/>
<evidence type="ECO:0000259" key="2">
    <source>
        <dbReference type="Pfam" id="PF12146"/>
    </source>
</evidence>
<dbReference type="InterPro" id="IPR022742">
    <property type="entry name" value="Hydrolase_4"/>
</dbReference>
<keyword evidence="1 3" id="KW-0378">Hydrolase</keyword>
<organism evidence="3 4">
    <name type="scientific">Acaryochloris thomasi RCC1774</name>
    <dbReference type="NCBI Taxonomy" id="1764569"/>
    <lineage>
        <taxon>Bacteria</taxon>
        <taxon>Bacillati</taxon>
        <taxon>Cyanobacteriota</taxon>
        <taxon>Cyanophyceae</taxon>
        <taxon>Acaryochloridales</taxon>
        <taxon>Acaryochloridaceae</taxon>
        <taxon>Acaryochloris</taxon>
        <taxon>Acaryochloris thomasi</taxon>
    </lineage>
</organism>
<dbReference type="InterPro" id="IPR050266">
    <property type="entry name" value="AB_hydrolase_sf"/>
</dbReference>
<dbReference type="InterPro" id="IPR000073">
    <property type="entry name" value="AB_hydrolase_1"/>
</dbReference>
<dbReference type="AlphaFoldDB" id="A0A2W1JR80"/>
<protein>
    <submittedName>
        <fullName evidence="3">Tropinesterase</fullName>
        <ecNumber evidence="3">3.1.1.10</ecNumber>
    </submittedName>
</protein>
<dbReference type="PANTHER" id="PTHR43798:SF31">
    <property type="entry name" value="AB HYDROLASE SUPERFAMILY PROTEIN YCLE"/>
    <property type="match status" value="1"/>
</dbReference>
<dbReference type="Pfam" id="PF12146">
    <property type="entry name" value="Hydrolase_4"/>
    <property type="match status" value="1"/>
</dbReference>
<evidence type="ECO:0000256" key="1">
    <source>
        <dbReference type="ARBA" id="ARBA00022801"/>
    </source>
</evidence>
<reference evidence="3 4" key="1">
    <citation type="journal article" date="2018" name="Sci. Rep.">
        <title>A novel species of the marine cyanobacterium Acaryochloris with a unique pigment content and lifestyle.</title>
        <authorList>
            <person name="Partensky F."/>
            <person name="Six C."/>
            <person name="Ratin M."/>
            <person name="Garczarek L."/>
            <person name="Vaulot D."/>
            <person name="Probert I."/>
            <person name="Calteau A."/>
            <person name="Gourvil P."/>
            <person name="Marie D."/>
            <person name="Grebert T."/>
            <person name="Bouchier C."/>
            <person name="Le Panse S."/>
            <person name="Gachenot M."/>
            <person name="Rodriguez F."/>
            <person name="Garrido J.L."/>
        </authorList>
    </citation>
    <scope>NUCLEOTIDE SEQUENCE [LARGE SCALE GENOMIC DNA]</scope>
    <source>
        <strain evidence="3 4">RCC1774</strain>
    </source>
</reference>
<dbReference type="GO" id="GO:0050357">
    <property type="term" value="F:tropinesterase activity"/>
    <property type="evidence" value="ECO:0007669"/>
    <property type="project" value="UniProtKB-EC"/>
</dbReference>
<dbReference type="PANTHER" id="PTHR43798">
    <property type="entry name" value="MONOACYLGLYCEROL LIPASE"/>
    <property type="match status" value="1"/>
</dbReference>
<gene>
    <name evidence="3" type="ORF">C1752_06656</name>
</gene>